<keyword evidence="2" id="KW-1185">Reference proteome</keyword>
<gene>
    <name evidence="1" type="ORF">SAMN05421779_104260</name>
</gene>
<proteinExistence type="predicted"/>
<organism evidence="1 2">
    <name type="scientific">Insolitispirillum peregrinum</name>
    <dbReference type="NCBI Taxonomy" id="80876"/>
    <lineage>
        <taxon>Bacteria</taxon>
        <taxon>Pseudomonadati</taxon>
        <taxon>Pseudomonadota</taxon>
        <taxon>Alphaproteobacteria</taxon>
        <taxon>Rhodospirillales</taxon>
        <taxon>Novispirillaceae</taxon>
        <taxon>Insolitispirillum</taxon>
    </lineage>
</organism>
<accession>A0A1N7MPC0</accession>
<dbReference type="Proteomes" id="UP000185678">
    <property type="component" value="Unassembled WGS sequence"/>
</dbReference>
<name>A0A1N7MPC0_9PROT</name>
<protein>
    <submittedName>
        <fullName evidence="1">Uncharacterized protein</fullName>
    </submittedName>
</protein>
<evidence type="ECO:0000313" key="2">
    <source>
        <dbReference type="Proteomes" id="UP000185678"/>
    </source>
</evidence>
<evidence type="ECO:0000313" key="1">
    <source>
        <dbReference type="EMBL" id="SIS87995.1"/>
    </source>
</evidence>
<reference evidence="1 2" key="1">
    <citation type="submission" date="2017-01" db="EMBL/GenBank/DDBJ databases">
        <authorList>
            <person name="Mah S.A."/>
            <person name="Swanson W.J."/>
            <person name="Moy G.W."/>
            <person name="Vacquier V.D."/>
        </authorList>
    </citation>
    <scope>NUCLEOTIDE SEQUENCE [LARGE SCALE GENOMIC DNA]</scope>
    <source>
        <strain evidence="1 2">DSM 11589</strain>
    </source>
</reference>
<dbReference type="RefSeq" id="WP_380219602.1">
    <property type="nucleotide sequence ID" value="NZ_JBHTCD010000002.1"/>
</dbReference>
<dbReference type="EMBL" id="FTOA01000004">
    <property type="protein sequence ID" value="SIS87995.1"/>
    <property type="molecule type" value="Genomic_DNA"/>
</dbReference>
<sequence>MPAPDLWKNPGHEPELADMLSDPIVRAVMRRDGLSMLDVLEPALAARAALSEQDATTNFRTAA</sequence>
<dbReference type="AlphaFoldDB" id="A0A1N7MPC0"/>